<dbReference type="Proteomes" id="UP001235664">
    <property type="component" value="Unassembled WGS sequence"/>
</dbReference>
<protein>
    <submittedName>
        <fullName evidence="11">Acyl-CoA dehydrogenase C-terminal domain-containing protein</fullName>
    </submittedName>
</protein>
<organism evidence="11 12">
    <name type="scientific">Qipengyuania benthica</name>
    <dbReference type="NCBI Taxonomy" id="3067651"/>
    <lineage>
        <taxon>Bacteria</taxon>
        <taxon>Pseudomonadati</taxon>
        <taxon>Pseudomonadota</taxon>
        <taxon>Alphaproteobacteria</taxon>
        <taxon>Sphingomonadales</taxon>
        <taxon>Erythrobacteraceae</taxon>
        <taxon>Qipengyuania</taxon>
    </lineage>
</organism>
<feature type="domain" description="Acyl-CoA dehydrogenase/oxidase N-terminal" evidence="9">
    <location>
        <begin position="76"/>
        <end position="158"/>
    </location>
</feature>
<evidence type="ECO:0000313" key="12">
    <source>
        <dbReference type="Proteomes" id="UP001235664"/>
    </source>
</evidence>
<dbReference type="Pfam" id="PF00441">
    <property type="entry name" value="Acyl-CoA_dh_1"/>
    <property type="match status" value="1"/>
</dbReference>
<dbReference type="Gene3D" id="2.40.110.10">
    <property type="entry name" value="Butyryl-CoA Dehydrogenase, subunit A, domain 2"/>
    <property type="match status" value="1"/>
</dbReference>
<dbReference type="Pfam" id="PF02770">
    <property type="entry name" value="Acyl-CoA_dh_M"/>
    <property type="match status" value="1"/>
</dbReference>
<keyword evidence="3 6" id="KW-0285">Flavoprotein</keyword>
<evidence type="ECO:0000313" key="11">
    <source>
        <dbReference type="EMBL" id="MDP4539273.1"/>
    </source>
</evidence>
<evidence type="ECO:0000256" key="4">
    <source>
        <dbReference type="ARBA" id="ARBA00022827"/>
    </source>
</evidence>
<name>A0ABT9H7Q4_9SPHN</name>
<dbReference type="InterPro" id="IPR013786">
    <property type="entry name" value="AcylCoA_DH/ox_N"/>
</dbReference>
<feature type="domain" description="Acyl-CoA dehydrogenase/oxidase C-terminal" evidence="7">
    <location>
        <begin position="282"/>
        <end position="451"/>
    </location>
</feature>
<evidence type="ECO:0000256" key="6">
    <source>
        <dbReference type="RuleBase" id="RU362125"/>
    </source>
</evidence>
<dbReference type="InterPro" id="IPR006091">
    <property type="entry name" value="Acyl-CoA_Oxase/DH_mid-dom"/>
</dbReference>
<dbReference type="InterPro" id="IPR046373">
    <property type="entry name" value="Acyl-CoA_Oxase/DH_mid-dom_sf"/>
</dbReference>
<evidence type="ECO:0000259" key="10">
    <source>
        <dbReference type="Pfam" id="PF12806"/>
    </source>
</evidence>
<proteinExistence type="inferred from homology"/>
<dbReference type="Pfam" id="PF12806">
    <property type="entry name" value="Acyl-CoA_dh_C"/>
    <property type="match status" value="1"/>
</dbReference>
<evidence type="ECO:0000256" key="5">
    <source>
        <dbReference type="ARBA" id="ARBA00023002"/>
    </source>
</evidence>
<evidence type="ECO:0000256" key="3">
    <source>
        <dbReference type="ARBA" id="ARBA00022630"/>
    </source>
</evidence>
<dbReference type="Pfam" id="PF02771">
    <property type="entry name" value="Acyl-CoA_dh_N"/>
    <property type="match status" value="1"/>
</dbReference>
<dbReference type="InterPro" id="IPR052166">
    <property type="entry name" value="Diverse_Acyl-CoA_DH"/>
</dbReference>
<comment type="cofactor">
    <cofactor evidence="1 6">
        <name>FAD</name>
        <dbReference type="ChEBI" id="CHEBI:57692"/>
    </cofactor>
</comment>
<dbReference type="PANTHER" id="PTHR42803">
    <property type="entry name" value="ACYL-COA DEHYDROGENASE"/>
    <property type="match status" value="1"/>
</dbReference>
<dbReference type="PANTHER" id="PTHR42803:SF1">
    <property type="entry name" value="BROAD-SPECIFICITY LINEAR ACYL-COA DEHYDROGENASE FADE5"/>
    <property type="match status" value="1"/>
</dbReference>
<feature type="domain" description="Acyl-CoA oxidase/dehydrogenase middle" evidence="8">
    <location>
        <begin position="163"/>
        <end position="271"/>
    </location>
</feature>
<dbReference type="InterPro" id="IPR009100">
    <property type="entry name" value="AcylCoA_DH/oxidase_NM_dom_sf"/>
</dbReference>
<dbReference type="SUPFAM" id="SSF56645">
    <property type="entry name" value="Acyl-CoA dehydrogenase NM domain-like"/>
    <property type="match status" value="1"/>
</dbReference>
<dbReference type="RefSeq" id="WP_305929409.1">
    <property type="nucleotide sequence ID" value="NZ_JAVAIL010000002.1"/>
</dbReference>
<evidence type="ECO:0000256" key="2">
    <source>
        <dbReference type="ARBA" id="ARBA00009347"/>
    </source>
</evidence>
<evidence type="ECO:0000259" key="9">
    <source>
        <dbReference type="Pfam" id="PF02771"/>
    </source>
</evidence>
<reference evidence="11 12" key="1">
    <citation type="submission" date="2023-08" db="EMBL/GenBank/DDBJ databases">
        <title>genomic of DY56.</title>
        <authorList>
            <person name="Wang Y."/>
        </authorList>
    </citation>
    <scope>NUCLEOTIDE SEQUENCE [LARGE SCALE GENOMIC DNA]</scope>
    <source>
        <strain evidence="11 12">DY56-A-20</strain>
    </source>
</reference>
<dbReference type="InterPro" id="IPR009075">
    <property type="entry name" value="AcylCo_DH/oxidase_C"/>
</dbReference>
<keyword evidence="4 6" id="KW-0274">FAD</keyword>
<dbReference type="Gene3D" id="1.10.540.10">
    <property type="entry name" value="Acyl-CoA dehydrogenase/oxidase, N-terminal domain"/>
    <property type="match status" value="1"/>
</dbReference>
<sequence>MPSYTAPTRDARFILNEMLDLAGYAHLPGFEMATADVSDAVLGEGGKFCAEVLAPLNRVGDEEGCTRHEDGSVTTPPGFKEAYTQFVEAGWGTIAAPEEFGGQGMPHALGFALEEFISSANQAFGMYPGLTNGAVSALIAKGSQEQKDMYLPKMISGEWSGTMNLTEPQCGTDLGMIRTKAEPQADGSYALTGTKIFISAGEHDMTSNIIHLVLAKTPGAPDSTKGISLFVVPKFLVNEDGSVGERNTVVCGSIEEKMGIHGNSTCLLNYDAAKGWLVGEENKGLAAMFIMMNAARLGVGVQGLSQAEAAYQNAVAYALDRRQGRALTGPAEPEAQADPIFVHPDVRRMLMDAKAFTEGMRALCLWGALQVDLSHKAETEEEREKADLIIGLLTPVIKGYGTDKGYEVATNMQQVFGGHGYIREWGMEQFVRDARIAQIYEGTNGIQAMDLCGRKLAQKGGAGIQAFFTMVGEEVEQAKGDEALGPIAEALGKALAEQQAATMWFMSNAMQNPNHLGAGAHHYMHMMGIVTLGFMWLRMAKVAQAKLAEGGDDAAFYETKLATARYFMDRYLPDVGAFRRKIETGSDSMMALGEEAFATAA</sequence>
<dbReference type="InterPro" id="IPR036250">
    <property type="entry name" value="AcylCo_DH-like_C"/>
</dbReference>
<comment type="caution">
    <text evidence="11">The sequence shown here is derived from an EMBL/GenBank/DDBJ whole genome shotgun (WGS) entry which is preliminary data.</text>
</comment>
<keyword evidence="5 6" id="KW-0560">Oxidoreductase</keyword>
<accession>A0ABT9H7Q4</accession>
<dbReference type="EMBL" id="JAVAIL010000002">
    <property type="protein sequence ID" value="MDP4539273.1"/>
    <property type="molecule type" value="Genomic_DNA"/>
</dbReference>
<dbReference type="Gene3D" id="1.20.140.10">
    <property type="entry name" value="Butyryl-CoA Dehydrogenase, subunit A, domain 3"/>
    <property type="match status" value="1"/>
</dbReference>
<comment type="similarity">
    <text evidence="2 6">Belongs to the acyl-CoA dehydrogenase family.</text>
</comment>
<gene>
    <name evidence="11" type="ORF">Q9K01_06525</name>
</gene>
<dbReference type="SUPFAM" id="SSF47203">
    <property type="entry name" value="Acyl-CoA dehydrogenase C-terminal domain-like"/>
    <property type="match status" value="1"/>
</dbReference>
<evidence type="ECO:0000256" key="1">
    <source>
        <dbReference type="ARBA" id="ARBA00001974"/>
    </source>
</evidence>
<dbReference type="InterPro" id="IPR037069">
    <property type="entry name" value="AcylCoA_DH/ox_N_sf"/>
</dbReference>
<evidence type="ECO:0000259" key="7">
    <source>
        <dbReference type="Pfam" id="PF00441"/>
    </source>
</evidence>
<feature type="domain" description="Acetyl-CoA dehydrogenase-like C-terminal" evidence="10">
    <location>
        <begin position="468"/>
        <end position="592"/>
    </location>
</feature>
<evidence type="ECO:0000259" key="8">
    <source>
        <dbReference type="Pfam" id="PF02770"/>
    </source>
</evidence>
<keyword evidence="12" id="KW-1185">Reference proteome</keyword>
<dbReference type="InterPro" id="IPR025878">
    <property type="entry name" value="Acyl-CoA_dh-like_C_dom"/>
</dbReference>